<sequence>MRCAVLVNGVPASGKSTVAAQLLAQLLEAGLAPVPLALDTVKEGLFAHVGTGDREHNRMLGRASYHAIFNSIAAFPDTLVPVIDAWHGFQPADVLREHIARAAIDQVVEVWVAVTPEVAAARYRARSEHRHGGHLPASYANELFDLAAMARPMAFGPVIKIDGDAPVPANLGSQVIAAMRVGGHDV</sequence>
<organism evidence="1 2">
    <name type="scientific">Roseinatronobacter alkalisoli</name>
    <dbReference type="NCBI Taxonomy" id="3028235"/>
    <lineage>
        <taxon>Bacteria</taxon>
        <taxon>Pseudomonadati</taxon>
        <taxon>Pseudomonadota</taxon>
        <taxon>Alphaproteobacteria</taxon>
        <taxon>Rhodobacterales</taxon>
        <taxon>Paracoccaceae</taxon>
        <taxon>Roseinatronobacter</taxon>
    </lineage>
</organism>
<dbReference type="GO" id="GO:0004020">
    <property type="term" value="F:adenylylsulfate kinase activity"/>
    <property type="evidence" value="ECO:0007669"/>
    <property type="project" value="UniProtKB-EC"/>
</dbReference>
<dbReference type="Gene3D" id="3.40.50.300">
    <property type="entry name" value="P-loop containing nucleotide triphosphate hydrolases"/>
    <property type="match status" value="1"/>
</dbReference>
<reference evidence="1" key="1">
    <citation type="submission" date="2023-02" db="EMBL/GenBank/DDBJ databases">
        <title>Description of Roseinatronobacter alkalisoli sp. nov., an alkaliphilic bacerium isolated from soda soil.</title>
        <authorList>
            <person name="Wei W."/>
        </authorList>
    </citation>
    <scope>NUCLEOTIDE SEQUENCE</scope>
    <source>
        <strain evidence="1">HJB301</strain>
    </source>
</reference>
<comment type="caution">
    <text evidence="1">The sequence shown here is derived from an EMBL/GenBank/DDBJ whole genome shotgun (WGS) entry which is preliminary data.</text>
</comment>
<gene>
    <name evidence="1" type="ORF">PUT78_13025</name>
</gene>
<dbReference type="EMBL" id="JAQZSM010000011">
    <property type="protein sequence ID" value="MDD7972022.1"/>
    <property type="molecule type" value="Genomic_DNA"/>
</dbReference>
<name>A0ABT5TA79_9RHOB</name>
<dbReference type="EC" id="2.7.1.25" evidence="1"/>
<dbReference type="InterPro" id="IPR027417">
    <property type="entry name" value="P-loop_NTPase"/>
</dbReference>
<dbReference type="Pfam" id="PF13671">
    <property type="entry name" value="AAA_33"/>
    <property type="match status" value="1"/>
</dbReference>
<evidence type="ECO:0000313" key="1">
    <source>
        <dbReference type="EMBL" id="MDD7972022.1"/>
    </source>
</evidence>
<keyword evidence="1" id="KW-0418">Kinase</keyword>
<keyword evidence="1" id="KW-0808">Transferase</keyword>
<evidence type="ECO:0000313" key="2">
    <source>
        <dbReference type="Proteomes" id="UP001431784"/>
    </source>
</evidence>
<protein>
    <submittedName>
        <fullName evidence="1">Adenylyl-sulfate kinase</fullName>
        <ecNumber evidence="1">2.7.1.25</ecNumber>
    </submittedName>
</protein>
<keyword evidence="2" id="KW-1185">Reference proteome</keyword>
<proteinExistence type="predicted"/>
<accession>A0ABT5TA79</accession>
<dbReference type="SUPFAM" id="SSF52540">
    <property type="entry name" value="P-loop containing nucleoside triphosphate hydrolases"/>
    <property type="match status" value="1"/>
</dbReference>
<dbReference type="Proteomes" id="UP001431784">
    <property type="component" value="Unassembled WGS sequence"/>
</dbReference>